<dbReference type="InterPro" id="IPR011493">
    <property type="entry name" value="GLUG"/>
</dbReference>
<keyword evidence="4" id="KW-1185">Reference proteome</keyword>
<dbReference type="Gene3D" id="2.160.20.10">
    <property type="entry name" value="Single-stranded right-handed beta-helix, Pectin lyase-like"/>
    <property type="match status" value="1"/>
</dbReference>
<dbReference type="Gene3D" id="3.30.160.710">
    <property type="match status" value="1"/>
</dbReference>
<feature type="region of interest" description="Disordered" evidence="1">
    <location>
        <begin position="3042"/>
        <end position="3063"/>
    </location>
</feature>
<dbReference type="InterPro" id="IPR041248">
    <property type="entry name" value="YDG"/>
</dbReference>
<dbReference type="InterPro" id="IPR008638">
    <property type="entry name" value="FhaB/CdiA-like_TPS"/>
</dbReference>
<dbReference type="InterPro" id="IPR041286">
    <property type="entry name" value="MBG_2"/>
</dbReference>
<name>A0A4Y6RMY3_9BURK</name>
<dbReference type="Proteomes" id="UP000316665">
    <property type="component" value="Chromosome"/>
</dbReference>
<dbReference type="NCBIfam" id="TIGR01901">
    <property type="entry name" value="adhes_NPXG"/>
    <property type="match status" value="1"/>
</dbReference>
<dbReference type="SUPFAM" id="SSF51126">
    <property type="entry name" value="Pectin lyase-like"/>
    <property type="match status" value="1"/>
</dbReference>
<dbReference type="Pfam" id="PF07581">
    <property type="entry name" value="Glug"/>
    <property type="match status" value="1"/>
</dbReference>
<dbReference type="InterPro" id="IPR012334">
    <property type="entry name" value="Pectin_lyas_fold"/>
</dbReference>
<proteinExistence type="predicted"/>
<dbReference type="InterPro" id="IPR011050">
    <property type="entry name" value="Pectin_lyase_fold/virulence"/>
</dbReference>
<reference evidence="3 4" key="1">
    <citation type="submission" date="2019-06" db="EMBL/GenBank/DDBJ databases">
        <title>Complete genome sequence of Janthinobacterium sp. SNU WT3 isolated from diseased rainbow trout.</title>
        <authorList>
            <person name="Oh W.T."/>
            <person name="Park S.C."/>
        </authorList>
    </citation>
    <scope>NUCLEOTIDE SEQUENCE [LARGE SCALE GENOMIC DNA]</scope>
    <source>
        <strain evidence="3 4">SNU WT3</strain>
    </source>
</reference>
<feature type="domain" description="Filamentous haemagglutinin FhaB/tRNA nuclease CdiA-like TPS" evidence="2">
    <location>
        <begin position="58"/>
        <end position="170"/>
    </location>
</feature>
<dbReference type="SMART" id="SM00912">
    <property type="entry name" value="Haemagg_act"/>
    <property type="match status" value="1"/>
</dbReference>
<dbReference type="KEGG" id="jas:FJQ89_27270"/>
<evidence type="ECO:0000259" key="2">
    <source>
        <dbReference type="SMART" id="SM00912"/>
    </source>
</evidence>
<dbReference type="InterPro" id="IPR050909">
    <property type="entry name" value="Bact_Autotransporter_VF"/>
</dbReference>
<dbReference type="RefSeq" id="WP_141173021.1">
    <property type="nucleotide sequence ID" value="NZ_CP041185.1"/>
</dbReference>
<evidence type="ECO:0000313" key="3">
    <source>
        <dbReference type="EMBL" id="QDG74371.1"/>
    </source>
</evidence>
<dbReference type="EMBL" id="CP041185">
    <property type="protein sequence ID" value="QDG74371.1"/>
    <property type="molecule type" value="Genomic_DNA"/>
</dbReference>
<sequence>MNRIYRSIWNQATGAYAAVSENVKSAGKRSMPGCSGGGAHFALTSMAAALMLGYGSLALAGPAGGTVVAGQATINGAPGATVIKQGSQNAVINWASFNVGKGESVQFQQPNSNAVALNRVLGSDGTIILGNLSANGKVFIVNPNGVLFGQGASVNTAGLVASTLDINNADFMAGKYQFSGNGTGKVLNQGSISAPGGYVALLGANVSNEGTIQARLGSVALAAGRAITLDVAGDGLLNVAVNAGAVGALVNNGGMIRADGGSVVLTAQAAGDLLKTVVNNTGVIEAQTIDTRGGTIKLLGDMQSGTVNAGGTLDASAPLTGNGGFVDTSAAHVKIDDALKVTTASAKGMSGTWLIDPTDFNIAVSGGDMTGTFLSNSLKSGNVQIQSVSGAGGTQGNINVNDNVNWSANKLTLTAQNNININKAMRGSGTASLALEYGQSGVAAGNLATYNVKAEVDLPSGNNFSTKLGSDGGVTVYQVINSLGAFNSTTGNDVQGLEGNLSGNYVLGSNIDARATGSWESGKGFMPIGNDTTPFTGTLDGLGHEIIGLTINRPEMAIGMFGNIGTGGAVRNMGLGNVSVAGSVAAYASSSYAGIGALAAVNNGKIDNVYSSGAVHGSGYINMGALVGTNAGTISNSRAAGTVVAGGFGAAGGLVGENAAGGFIKNSSSAVAATSTNYFAGGLAVYNRGTISDSYATGAVSVGGTGGSYGGGLAAINTGEGTVTNSYATGNVTGASGLGGLLGRIESGAVTNSYATGNVTGTNNLGGLVGVSAGPISNSYATGNVTGNSTVGGVVGYNIGVALTNAYYSGKLTTTGINNGAIVGDHNGGSIVNAYFNSTLNPAATAVGHVGNGATTVAQGLTSAQMLQGSNFAGFNFTTTAGAAGNNWVIVSGDGSLNGASAGTRPMLASEWSNTINSTHQLQLMAMSKAASYTLGSSFSAASTAANGNDVWGSTGFIPVGTAGSAFTGSLDGTGHIVSNLNIIKSGVAGVGLFGVVGSGGVIANVGLSGGTISGGDNTGALVGTNGGSVSGSFATSAVTGANNVGGLVGSNTGTGTIKDSYASGAVTGSSGAGGLVGSNSGTLDTSYANGSVSGAGGGLVGTGAGSVTGSYWDSTASGKATSAGGTELTTSGLKTLSNYTGAGWELGQMWVAYDGQSAPFLRSFMKQIAVRVSYDSKVYDGVAYAGGSNSVTYSNTVAGADLLGTLAYAGNATGAVNAGTYGVSASGLYATGGQSGYAISYIDGGLVITPKALTVTGATAADKTYDGSATAAITGGALNGLVGGETLVLNSVSGVFNSQNAGNGKAVTVTGASLGNGSGLASNYTVGSSSAGTANITPKALTVTGATAADKTYDGNATAAITGGALHGLVSGETLVLNSASGVFNNQNAGNGKAVTVTGASLGNDSGLASNYTVAQSSAGTANITPKALTVTGATAADKTYDGNATAALTGGALNGLVGGETLVLNSASGVFNNQNAGNAKAVTLTGASLGDGTGLASNYTVAQSSAGTANITPKALTVTGATAADKTYDGSATAAITGGALDGLVSGETLVLNSASGVFNNQNAGNGKAVTVTGASLGDDSGLASNYTVAQSSAGTANITPKALTVTGATAADKTYDGNATAALTGGALNGLVGGETLVLNSASGVFNNQNAGNGKAVTVTGASLGNGSGLASNYTVAQSSAGTANITPKALTVTGATAADKTYDGSATAAITGGALDGLVSGETLVLNSASGVFNNQNAGNGKAVTLTGASLGDGTGLASNYTVAQSSAGTANITPKALTVTGATAADKTYDGNATAAITGGALHGLVGGETLVLNSASGVFNNQNAGNAKAVTVTGASLGDGTGLASNYTVAQSSAGTANITPKALTVTGATAADKTYDGNATAALTGGALDGLVSGETLVLNSASGVFNNQNAGNGKAVTVTGASLGDGTGLASNYTVAQSSAGTANITPKALTVTDVTASSRVYDGTQQASLSGGVLSGLVGLETLNLDLSNQAGTFSDKNVGAGKVVTVTGATVADGTGLASNYAFSNATGVTANISKATISSVSNVGVNNKTYDGSMTATLSGTAIFNGKAGADNLTVSSGNGSFVDKNAGAGKTVNVSNITLGGADAGNYLLDSTTSSGVADIAKATISSVSNVGVDNKTYDGLRTATLKGTASFDGIIGNDSLSVAGSGLFSDKNAGTAKVVTVSGITLAGADAGNYILGSNASSGTADITPKALTVAGQVAGNKVYDGNAVAQLSGGSLVGLVGGETLGFSGQTAAFSDKNAASAKTVTVSGTTLLDGSGAASNYTVVNPTGLTASITPKALTVAGQVAGNKVYDGNAVAQLLGGSLVGLVGDETLVIAGQTAAFSDKNAASAKTVTVSGTTLLDGSGAASNYTVVNPTGLTASITPKALTVAGQFAGNKVYDGNAVAQLLGGSLVGLVGDETLVIAGQTAAFSDKNAANAKTVTVSGTTLLDGSGAASNYTVVNPTGLTASITPKALTVAGQVAGNKVYDGNAVAQLSGGSLVGLVGDETLVIAGQTAAFSDKNAASAKTVTVSGTTLLDGSGAASNYTVVNPTGLTASITPKALTVAGQVAGNKVYDGNAVAQLLGGSLVGLVGDETLVIAGQTAAFSDKNAASAKTVTVSGTTLLDGSGSASNYSVSNPTGLTASITPKALTVAGQIAGNKVYDGNTVAQLIGGSLVGLVGDETLAIAGQTAAFSDKNAASAKTVTVSGTTLLDGSGAASNYTVVNPTGLTASITPASISAISGIVAANKVYDGGTAASLNLAGASFNGMLAGDALSLGSGPVLGTFSDKNAALGKTVVISGLGLAGADAGNYVLASSLASTTATITPAALTVSAIGVNKVYDASTTAAVSLRDNRIGNDQLSIASNGASFSDKNAGVGKTVTVAGISLSGTDAGNYVVNSSASTTATISQAALTVKVDNTEKDQGRVNPDFSAGYSGLLGGDTLAAEVSGNLVFSTSATTASVAGNYLVSASGQASNNYALNYVEGVLKVKPTEALQSAVASVIAAVAVAPSQGNMVQADMIVSGETAPGKPAATQEAPREGEKGNAGSAPVVQLASNVVSNVLPGLRLSVVDSGLRLPIEAGGNKRQENQ</sequence>
<dbReference type="PANTHER" id="PTHR12338:SF5">
    <property type="entry name" value="ANTIGEN 43-RELATED"/>
    <property type="match status" value="1"/>
</dbReference>
<dbReference type="OrthoDB" id="218680at2"/>
<dbReference type="InterPro" id="IPR024973">
    <property type="entry name" value="ESPR"/>
</dbReference>
<dbReference type="Pfam" id="PF18676">
    <property type="entry name" value="MBG_2"/>
    <property type="match status" value="1"/>
</dbReference>
<evidence type="ECO:0000313" key="4">
    <source>
        <dbReference type="Proteomes" id="UP000316665"/>
    </source>
</evidence>
<dbReference type="Gene3D" id="2.160.20.110">
    <property type="match status" value="3"/>
</dbReference>
<accession>A0A4Y6RMY3</accession>
<dbReference type="Pfam" id="PF18657">
    <property type="entry name" value="YDG"/>
    <property type="match status" value="19"/>
</dbReference>
<gene>
    <name evidence="3" type="ORF">FJQ89_27270</name>
</gene>
<dbReference type="Pfam" id="PF13018">
    <property type="entry name" value="ESPR"/>
    <property type="match status" value="1"/>
</dbReference>
<protein>
    <submittedName>
        <fullName evidence="3">Filamentous hemagglutinin N-terminal domain-containing protein</fullName>
    </submittedName>
</protein>
<organism evidence="3 4">
    <name type="scientific">Janthinobacterium tructae</name>
    <dbReference type="NCBI Taxonomy" id="2590869"/>
    <lineage>
        <taxon>Bacteria</taxon>
        <taxon>Pseudomonadati</taxon>
        <taxon>Pseudomonadota</taxon>
        <taxon>Betaproteobacteria</taxon>
        <taxon>Burkholderiales</taxon>
        <taxon>Oxalobacteraceae</taxon>
        <taxon>Janthinobacterium</taxon>
    </lineage>
</organism>
<dbReference type="PANTHER" id="PTHR12338">
    <property type="entry name" value="AUTOTRANSPORTER"/>
    <property type="match status" value="1"/>
</dbReference>
<evidence type="ECO:0000256" key="1">
    <source>
        <dbReference type="SAM" id="MobiDB-lite"/>
    </source>
</evidence>